<protein>
    <submittedName>
        <fullName evidence="3">Iron-sulfur cluster assembly accessory protein HemY</fullName>
    </submittedName>
</protein>
<sequence length="108" mass="11916">MLDQNFTITQNAEHKIKELLVTEAPESRFRIRVLGGGCSGFKYDYKFDSNLAKTDKFFADGLVVIDELSLTLLMNSILDYHEDLGGAGFIVKNPNTSAKCGCGNSFSI</sequence>
<dbReference type="Pfam" id="PF01521">
    <property type="entry name" value="Fe-S_biosyn"/>
    <property type="match status" value="1"/>
</dbReference>
<comment type="similarity">
    <text evidence="1">Belongs to the HesB/IscA family.</text>
</comment>
<dbReference type="EMBL" id="CAJVAF010000326">
    <property type="protein sequence ID" value="CAG7597699.1"/>
    <property type="molecule type" value="Genomic_DNA"/>
</dbReference>
<evidence type="ECO:0000259" key="2">
    <source>
        <dbReference type="Pfam" id="PF01521"/>
    </source>
</evidence>
<dbReference type="InterPro" id="IPR017870">
    <property type="entry name" value="FeS_cluster_insertion_CS"/>
</dbReference>
<feature type="domain" description="Core" evidence="2">
    <location>
        <begin position="6"/>
        <end position="104"/>
    </location>
</feature>
<dbReference type="GO" id="GO:0051537">
    <property type="term" value="F:2 iron, 2 sulfur cluster binding"/>
    <property type="evidence" value="ECO:0007669"/>
    <property type="project" value="TreeGrafter"/>
</dbReference>
<dbReference type="Gene3D" id="2.60.300.12">
    <property type="entry name" value="HesB-like domain"/>
    <property type="match status" value="1"/>
</dbReference>
<dbReference type="PROSITE" id="PS01152">
    <property type="entry name" value="HESB"/>
    <property type="match status" value="1"/>
</dbReference>
<dbReference type="PANTHER" id="PTHR43011">
    <property type="entry name" value="IRON-SULFUR CLUSTER ASSEMBLY 2 HOMOLOG, MITOCHONDRIAL"/>
    <property type="match status" value="1"/>
</dbReference>
<comment type="caution">
    <text evidence="3">The sequence shown here is derived from an EMBL/GenBank/DDBJ whole genome shotgun (WGS) entry which is preliminary data.</text>
</comment>
<evidence type="ECO:0000313" key="4">
    <source>
        <dbReference type="Proteomes" id="UP000837675"/>
    </source>
</evidence>
<dbReference type="InterPro" id="IPR035903">
    <property type="entry name" value="HesB-like_dom_sf"/>
</dbReference>
<proteinExistence type="inferred from homology"/>
<dbReference type="InterPro" id="IPR016092">
    <property type="entry name" value="ATAP"/>
</dbReference>
<dbReference type="InterPro" id="IPR000361">
    <property type="entry name" value="ATAP_core_dom"/>
</dbReference>
<dbReference type="Proteomes" id="UP000837675">
    <property type="component" value="Unassembled WGS sequence"/>
</dbReference>
<dbReference type="GO" id="GO:0005506">
    <property type="term" value="F:iron ion binding"/>
    <property type="evidence" value="ECO:0007669"/>
    <property type="project" value="TreeGrafter"/>
</dbReference>
<dbReference type="PANTHER" id="PTHR43011:SF1">
    <property type="entry name" value="IRON-SULFUR CLUSTER ASSEMBLY 2 HOMOLOG, MITOCHONDRIAL"/>
    <property type="match status" value="1"/>
</dbReference>
<dbReference type="NCBIfam" id="TIGR00049">
    <property type="entry name" value="iron-sulfur cluster assembly accessory protein"/>
    <property type="match status" value="1"/>
</dbReference>
<keyword evidence="4" id="KW-1185">Reference proteome</keyword>
<accession>A0A8S4C388</accession>
<dbReference type="GO" id="GO:0016226">
    <property type="term" value="P:iron-sulfur cluster assembly"/>
    <property type="evidence" value="ECO:0007669"/>
    <property type="project" value="InterPro"/>
</dbReference>
<gene>
    <name evidence="3" type="ORF">MHYMCMPASI_00959</name>
</gene>
<name>A0A8S4C388_9ACAR</name>
<evidence type="ECO:0000256" key="1">
    <source>
        <dbReference type="ARBA" id="ARBA00006718"/>
    </source>
</evidence>
<dbReference type="SUPFAM" id="SSF89360">
    <property type="entry name" value="HesB-like domain"/>
    <property type="match status" value="1"/>
</dbReference>
<dbReference type="AlphaFoldDB" id="A0A8S4C388"/>
<evidence type="ECO:0000313" key="3">
    <source>
        <dbReference type="EMBL" id="CAG7597699.1"/>
    </source>
</evidence>
<dbReference type="GO" id="GO:0051539">
    <property type="term" value="F:4 iron, 4 sulfur cluster binding"/>
    <property type="evidence" value="ECO:0007669"/>
    <property type="project" value="TreeGrafter"/>
</dbReference>
<reference evidence="3" key="1">
    <citation type="submission" date="2021-06" db="EMBL/GenBank/DDBJ databases">
        <authorList>
            <person name="Nardi T."/>
            <person name="Nardi T."/>
        </authorList>
    </citation>
    <scope>NUCLEOTIDE SEQUENCE</scope>
</reference>
<organism evidence="3 4">
    <name type="scientific">Hyalomma marginatum</name>
    <dbReference type="NCBI Taxonomy" id="34627"/>
    <lineage>
        <taxon>Eukaryota</taxon>
        <taxon>Metazoa</taxon>
        <taxon>Ecdysozoa</taxon>
        <taxon>Arthropoda</taxon>
        <taxon>Chelicerata</taxon>
        <taxon>Arachnida</taxon>
        <taxon>Acari</taxon>
        <taxon>Parasitiformes</taxon>
        <taxon>Ixodida</taxon>
        <taxon>Ixodoidea</taxon>
        <taxon>Ixodidae</taxon>
        <taxon>Hyalomminae</taxon>
        <taxon>Hyalomma</taxon>
    </lineage>
</organism>